<proteinExistence type="predicted"/>
<evidence type="ECO:0000313" key="2">
    <source>
        <dbReference type="EMBL" id="QJA84423.1"/>
    </source>
</evidence>
<evidence type="ECO:0000313" key="1">
    <source>
        <dbReference type="EMBL" id="QJA67658.1"/>
    </source>
</evidence>
<sequence length="650" mass="72445">MPNIIATESSSSGITYGNLNYTYPRGLDLRPGSTLHNEILSKLNLRAQESSREISKRHKSWKKIDRTLTAYIPADEAEKKVQDNDERKPISIVIPYSFATLETLLTYLVAAFLDYPIFKYEGSSPEDRFGAILLEKVIEVQSRRAKMALSLHTTFRDAWAYGIGVSAPYWDKVYGKKTRIVDSGFLSAIFGSWIATGQKKQSQDTTLYEGNMLKNVDPYMFLPDPNVPIQDVQKGEFAGWIETTNYMKILEQEQKDPTYFNGRYLQGTQGSNAQSAWNKAKSSSGREDHFNFGSGSGQAPYTTSPVDQYYMYINLIPKEWKLGTSEYPEKWLFCVAADKYIRCAKPLGLDHNMFPLVTCSPDFDGYSVTPVSRLEVISGLQGTLDFLINSHIQNVRKSINDMLVVDPSLININDLLDPSPGKLIRMRRAAWGRGVDDAVKQLEVTDITQNHIRDSAYITELIKTCSGSVDSVMGLARSGSERVSAAEAQGTRMSALSRLAKAAKVVSLQTMNDLGYMLASHTQQLMSQNLYVSMTGRWEDDLRAEFGDVTRKMVNPFDIVIDYDIVEADGSIPGDGDTQTLVQLFQTIATNPLLASQFDTVRIFQRIARMSGVKDLGDFKAQKQLPPVQATTLPDGTVASEASKGNLIPV</sequence>
<name>A0A6M3JEE3_9ZZZZ</name>
<dbReference type="Pfam" id="PF23899">
    <property type="entry name" value="SU10_portal"/>
    <property type="match status" value="1"/>
</dbReference>
<dbReference type="EMBL" id="MT142529">
    <property type="protein sequence ID" value="QJA84423.1"/>
    <property type="molecule type" value="Genomic_DNA"/>
</dbReference>
<protein>
    <recommendedName>
        <fullName evidence="3">Portal protein</fullName>
    </recommendedName>
</protein>
<dbReference type="AlphaFoldDB" id="A0A6M3JEE3"/>
<dbReference type="EMBL" id="MT141574">
    <property type="protein sequence ID" value="QJA67658.1"/>
    <property type="molecule type" value="Genomic_DNA"/>
</dbReference>
<evidence type="ECO:0008006" key="3">
    <source>
        <dbReference type="Google" id="ProtNLM"/>
    </source>
</evidence>
<gene>
    <name evidence="2" type="ORF">MM415A00192_0032</name>
    <name evidence="1" type="ORF">MM415B00178_0040</name>
</gene>
<accession>A0A6M3JEE3</accession>
<dbReference type="InterPro" id="IPR056909">
    <property type="entry name" value="SU10_portal"/>
</dbReference>
<reference evidence="1" key="1">
    <citation type="submission" date="2020-03" db="EMBL/GenBank/DDBJ databases">
        <title>The deep terrestrial virosphere.</title>
        <authorList>
            <person name="Holmfeldt K."/>
            <person name="Nilsson E."/>
            <person name="Simone D."/>
            <person name="Lopez-Fernandez M."/>
            <person name="Wu X."/>
            <person name="de Brujin I."/>
            <person name="Lundin D."/>
            <person name="Andersson A."/>
            <person name="Bertilsson S."/>
            <person name="Dopson M."/>
        </authorList>
    </citation>
    <scope>NUCLEOTIDE SEQUENCE</scope>
    <source>
        <strain evidence="2">MM415A00192</strain>
        <strain evidence="1">MM415B00178</strain>
    </source>
</reference>
<organism evidence="1">
    <name type="scientific">viral metagenome</name>
    <dbReference type="NCBI Taxonomy" id="1070528"/>
    <lineage>
        <taxon>unclassified sequences</taxon>
        <taxon>metagenomes</taxon>
        <taxon>organismal metagenomes</taxon>
    </lineage>
</organism>